<organism evidence="1 2">
    <name type="scientific">Pseudolycoriella hygida</name>
    <dbReference type="NCBI Taxonomy" id="35572"/>
    <lineage>
        <taxon>Eukaryota</taxon>
        <taxon>Metazoa</taxon>
        <taxon>Ecdysozoa</taxon>
        <taxon>Arthropoda</taxon>
        <taxon>Hexapoda</taxon>
        <taxon>Insecta</taxon>
        <taxon>Pterygota</taxon>
        <taxon>Neoptera</taxon>
        <taxon>Endopterygota</taxon>
        <taxon>Diptera</taxon>
        <taxon>Nematocera</taxon>
        <taxon>Sciaroidea</taxon>
        <taxon>Sciaridae</taxon>
        <taxon>Pseudolycoriella</taxon>
    </lineage>
</organism>
<dbReference type="EMBL" id="WJQU01000003">
    <property type="protein sequence ID" value="KAJ6637624.1"/>
    <property type="molecule type" value="Genomic_DNA"/>
</dbReference>
<accession>A0A9Q0MUU8</accession>
<dbReference type="AlphaFoldDB" id="A0A9Q0MUU8"/>
<evidence type="ECO:0000313" key="2">
    <source>
        <dbReference type="Proteomes" id="UP001151699"/>
    </source>
</evidence>
<name>A0A9Q0MUU8_9DIPT</name>
<reference evidence="1" key="1">
    <citation type="submission" date="2022-07" db="EMBL/GenBank/DDBJ databases">
        <authorList>
            <person name="Trinca V."/>
            <person name="Uliana J.V.C."/>
            <person name="Torres T.T."/>
            <person name="Ward R.J."/>
            <person name="Monesi N."/>
        </authorList>
    </citation>
    <scope>NUCLEOTIDE SEQUENCE</scope>
    <source>
        <strain evidence="1">HSMRA1968</strain>
        <tissue evidence="1">Whole embryos</tissue>
    </source>
</reference>
<dbReference type="Proteomes" id="UP001151699">
    <property type="component" value="Chromosome X"/>
</dbReference>
<dbReference type="OrthoDB" id="6357691at2759"/>
<dbReference type="Gene3D" id="3.90.1720.10">
    <property type="entry name" value="endopeptidase domain like (from Nostoc punctiforme)"/>
    <property type="match status" value="1"/>
</dbReference>
<comment type="caution">
    <text evidence="1">The sequence shown here is derived from an EMBL/GenBank/DDBJ whole genome shotgun (WGS) entry which is preliminary data.</text>
</comment>
<keyword evidence="2" id="KW-1185">Reference proteome</keyword>
<protein>
    <submittedName>
        <fullName evidence="1">Uncharacterized protein</fullName>
    </submittedName>
</protein>
<proteinExistence type="predicted"/>
<gene>
    <name evidence="1" type="ORF">Bhyg_10355</name>
</gene>
<sequence length="141" mass="16626">MIPLFKQKKTNFSSERVDKKPKPENVEIFTLKSTEHRLKLVKTTLAQLWEQGYIVRINNFSDKEKPPHCEKDIKSQVSFAVKAKQTLWHNSQHFAYWCRYGHRQQDVRRKQISECVKWGSVGMNAGMIILMNREKSHSAHT</sequence>
<evidence type="ECO:0000313" key="1">
    <source>
        <dbReference type="EMBL" id="KAJ6637624.1"/>
    </source>
</evidence>